<dbReference type="InterPro" id="IPR001452">
    <property type="entry name" value="SH3_domain"/>
</dbReference>
<feature type="compositionally biased region" description="Pro residues" evidence="3">
    <location>
        <begin position="137"/>
        <end position="146"/>
    </location>
</feature>
<reference evidence="6 7" key="1">
    <citation type="submission" date="2023-03" db="EMBL/GenBank/DDBJ databases">
        <title>High-quality genome of Scylla paramamosain provides insights in environmental adaptation.</title>
        <authorList>
            <person name="Zhang L."/>
        </authorList>
    </citation>
    <scope>NUCLEOTIDE SEQUENCE [LARGE SCALE GENOMIC DNA]</scope>
    <source>
        <strain evidence="6">LZ_2023a</strain>
        <tissue evidence="6">Muscle</tissue>
    </source>
</reference>
<dbReference type="SUPFAM" id="SSF50044">
    <property type="entry name" value="SH3-domain"/>
    <property type="match status" value="1"/>
</dbReference>
<dbReference type="CDD" id="cd11859">
    <property type="entry name" value="SH3_ZO"/>
    <property type="match status" value="1"/>
</dbReference>
<dbReference type="SUPFAM" id="SSF50156">
    <property type="entry name" value="PDZ domain-like"/>
    <property type="match status" value="3"/>
</dbReference>
<evidence type="ECO:0000256" key="3">
    <source>
        <dbReference type="SAM" id="MobiDB-lite"/>
    </source>
</evidence>
<feature type="region of interest" description="Disordered" evidence="3">
    <location>
        <begin position="1"/>
        <end position="157"/>
    </location>
</feature>
<feature type="region of interest" description="Disordered" evidence="3">
    <location>
        <begin position="710"/>
        <end position="733"/>
    </location>
</feature>
<dbReference type="GO" id="GO:0005886">
    <property type="term" value="C:plasma membrane"/>
    <property type="evidence" value="ECO:0007669"/>
    <property type="project" value="TreeGrafter"/>
</dbReference>
<dbReference type="InterPro" id="IPR036028">
    <property type="entry name" value="SH3-like_dom_sf"/>
</dbReference>
<dbReference type="PANTHER" id="PTHR13865:SF28">
    <property type="entry name" value="POLYCHAETOID, ISOFORM O"/>
    <property type="match status" value="1"/>
</dbReference>
<dbReference type="PROSITE" id="PS50002">
    <property type="entry name" value="SH3"/>
    <property type="match status" value="1"/>
</dbReference>
<evidence type="ECO:0000313" key="7">
    <source>
        <dbReference type="Proteomes" id="UP001487740"/>
    </source>
</evidence>
<proteinExistence type="predicted"/>
<dbReference type="InterPro" id="IPR001478">
    <property type="entry name" value="PDZ"/>
</dbReference>
<feature type="domain" description="PDZ" evidence="5">
    <location>
        <begin position="552"/>
        <end position="625"/>
    </location>
</feature>
<dbReference type="Gene3D" id="2.30.30.40">
    <property type="entry name" value="SH3 Domains"/>
    <property type="match status" value="1"/>
</dbReference>
<evidence type="ECO:0000256" key="2">
    <source>
        <dbReference type="PROSITE-ProRule" id="PRU00192"/>
    </source>
</evidence>
<evidence type="ECO:0008006" key="8">
    <source>
        <dbReference type="Google" id="ProtNLM"/>
    </source>
</evidence>
<dbReference type="CDD" id="cd06729">
    <property type="entry name" value="PDZ3_ZO1-like_domain"/>
    <property type="match status" value="1"/>
</dbReference>
<dbReference type="EMBL" id="JARAKH010000008">
    <property type="protein sequence ID" value="KAK8401580.1"/>
    <property type="molecule type" value="Genomic_DNA"/>
</dbReference>
<evidence type="ECO:0000313" key="6">
    <source>
        <dbReference type="EMBL" id="KAK8401580.1"/>
    </source>
</evidence>
<dbReference type="GO" id="GO:0150105">
    <property type="term" value="P:protein localization to cell-cell junction"/>
    <property type="evidence" value="ECO:0007669"/>
    <property type="project" value="TreeGrafter"/>
</dbReference>
<feature type="compositionally biased region" description="Pro residues" evidence="3">
    <location>
        <begin position="79"/>
        <end position="94"/>
    </location>
</feature>
<feature type="compositionally biased region" description="Low complexity" evidence="3">
    <location>
        <begin position="95"/>
        <end position="126"/>
    </location>
</feature>
<dbReference type="Pfam" id="PF00595">
    <property type="entry name" value="PDZ"/>
    <property type="match status" value="3"/>
</dbReference>
<evidence type="ECO:0000256" key="1">
    <source>
        <dbReference type="ARBA" id="ARBA00022443"/>
    </source>
</evidence>
<dbReference type="FunFam" id="2.30.42.10:FF:000029">
    <property type="entry name" value="tight junction protein ZO-1 isoform X1"/>
    <property type="match status" value="1"/>
</dbReference>
<protein>
    <recommendedName>
        <fullName evidence="8">Tight junction protein ZO-1-like</fullName>
    </recommendedName>
</protein>
<dbReference type="AlphaFoldDB" id="A0AAW0US20"/>
<accession>A0AAW0US20</accession>
<dbReference type="GO" id="GO:0045216">
    <property type="term" value="P:cell-cell junction organization"/>
    <property type="evidence" value="ECO:0007669"/>
    <property type="project" value="TreeGrafter"/>
</dbReference>
<feature type="domain" description="PDZ" evidence="5">
    <location>
        <begin position="303"/>
        <end position="390"/>
    </location>
</feature>
<feature type="compositionally biased region" description="Basic and acidic residues" evidence="3">
    <location>
        <begin position="17"/>
        <end position="38"/>
    </location>
</feature>
<dbReference type="GO" id="GO:0050839">
    <property type="term" value="F:cell adhesion molecule binding"/>
    <property type="evidence" value="ECO:0007669"/>
    <property type="project" value="TreeGrafter"/>
</dbReference>
<sequence>MDSNDARQSPDSLVPTESKDEPSPSTKEDKARLADRLSLHSIPSIDRSDGSASPDPSASVPNLAHTPPNSPKTPILSHTPPPPQPSSNPSPRPPSTSSAKPSIDAMGSSQSQSQSDPPSPSLSSQHSDPEDSRGSDDPPPPAPAPPSNDSVLHGVYGSSPPSLSGLYSGTGGLYSSSHPSSGIYSGSASLGSIYGSAGPPPVPPPPLEESGAVGGFHHRREHSLNSIHSIHSVNSFKEFYDKSTLNQFISTSPKLSNREMEMNRMSGLYGSNANTSDYSGLTEMFTDPVEEEGGERVVWEFHNVTLTRVPGYGFGIAVSGGRDNPHFTNGDPSIAISDVLKAGPAEGKLQINDRLISANGISLENVDYARAVQVLRDSGAAVQLVVKRRIVLPAAPEAQTVKVTLTKNKKKEDFGVVLGCRIFVKEITNKASVEKEGSIKEGDVVLRINSTSTDNLTLKEAKKLLESTKERLSLVVRRDPPPSMLAPPDLTVKDVRNAEYSDTRPNYSTQNLYVQPPTRAELQRGLYGPDTPDAKNNLMRSGPDPRFVSFKKEGSVGIRLTGGNEVGIFVTAVQPGSQAQLQGLIPGDKILKVNDMDMAGVTREEAVLYLMSLQNQIDLIVQTRKHDYESILNTQKGDLFYIKTHFHYEPNGKSELSFRSGDIFRVVDTLHNGVVGAWQVHRIGRNNQETQKGIIPNKARAEELATAQFNAAKKEQTQSESRSGFFKRRRNSRRSKSLGKDHWEDVVFADSVSKFPAYERVALRHTGFVRPIVLFGTAL</sequence>
<dbReference type="PROSITE" id="PS50106">
    <property type="entry name" value="PDZ"/>
    <property type="match status" value="3"/>
</dbReference>
<feature type="compositionally biased region" description="Polar residues" evidence="3">
    <location>
        <begin position="1"/>
        <end position="11"/>
    </location>
</feature>
<dbReference type="GO" id="GO:0005923">
    <property type="term" value="C:bicellular tight junction"/>
    <property type="evidence" value="ECO:0007669"/>
    <property type="project" value="TreeGrafter"/>
</dbReference>
<organism evidence="6 7">
    <name type="scientific">Scylla paramamosain</name>
    <name type="common">Mud crab</name>
    <dbReference type="NCBI Taxonomy" id="85552"/>
    <lineage>
        <taxon>Eukaryota</taxon>
        <taxon>Metazoa</taxon>
        <taxon>Ecdysozoa</taxon>
        <taxon>Arthropoda</taxon>
        <taxon>Crustacea</taxon>
        <taxon>Multicrustacea</taxon>
        <taxon>Malacostraca</taxon>
        <taxon>Eumalacostraca</taxon>
        <taxon>Eucarida</taxon>
        <taxon>Decapoda</taxon>
        <taxon>Pleocyemata</taxon>
        <taxon>Brachyura</taxon>
        <taxon>Eubrachyura</taxon>
        <taxon>Portunoidea</taxon>
        <taxon>Portunidae</taxon>
        <taxon>Portuninae</taxon>
        <taxon>Scylla</taxon>
    </lineage>
</organism>
<dbReference type="CDD" id="cd06727">
    <property type="entry name" value="PDZ1_ZO1-like"/>
    <property type="match status" value="1"/>
</dbReference>
<dbReference type="Pfam" id="PF07653">
    <property type="entry name" value="SH3_2"/>
    <property type="match status" value="1"/>
</dbReference>
<feature type="domain" description="PDZ" evidence="5">
    <location>
        <begin position="402"/>
        <end position="480"/>
    </location>
</feature>
<feature type="domain" description="SH3" evidence="4">
    <location>
        <begin position="637"/>
        <end position="705"/>
    </location>
</feature>
<comment type="caution">
    <text evidence="6">The sequence shown here is derived from an EMBL/GenBank/DDBJ whole genome shotgun (WGS) entry which is preliminary data.</text>
</comment>
<evidence type="ECO:0000259" key="4">
    <source>
        <dbReference type="PROSITE" id="PS50002"/>
    </source>
</evidence>
<dbReference type="Gene3D" id="2.30.42.10">
    <property type="match status" value="3"/>
</dbReference>
<dbReference type="FunFam" id="2.30.42.10:FF:000138">
    <property type="entry name" value="Uncharacterized protein, isoform C"/>
    <property type="match status" value="1"/>
</dbReference>
<gene>
    <name evidence="6" type="ORF">O3P69_001016</name>
</gene>
<feature type="compositionally biased region" description="Basic and acidic residues" evidence="3">
    <location>
        <begin position="127"/>
        <end position="136"/>
    </location>
</feature>
<dbReference type="Proteomes" id="UP001487740">
    <property type="component" value="Unassembled WGS sequence"/>
</dbReference>
<feature type="compositionally biased region" description="Low complexity" evidence="3">
    <location>
        <begin position="50"/>
        <end position="59"/>
    </location>
</feature>
<dbReference type="GO" id="GO:0098609">
    <property type="term" value="P:cell-cell adhesion"/>
    <property type="evidence" value="ECO:0007669"/>
    <property type="project" value="TreeGrafter"/>
</dbReference>
<dbReference type="InterPro" id="IPR036034">
    <property type="entry name" value="PDZ_sf"/>
</dbReference>
<dbReference type="SMART" id="SM00228">
    <property type="entry name" value="PDZ"/>
    <property type="match status" value="3"/>
</dbReference>
<evidence type="ECO:0000259" key="5">
    <source>
        <dbReference type="PROSITE" id="PS50106"/>
    </source>
</evidence>
<name>A0AAW0US20_SCYPA</name>
<keyword evidence="1 2" id="KW-0728">SH3 domain</keyword>
<dbReference type="PANTHER" id="PTHR13865">
    <property type="entry name" value="TIGHT JUNCTION PROTEIN"/>
    <property type="match status" value="1"/>
</dbReference>
<keyword evidence="7" id="KW-1185">Reference proteome</keyword>
<dbReference type="CDD" id="cd06728">
    <property type="entry name" value="PDZ2_ZO1-like_ds"/>
    <property type="match status" value="1"/>
</dbReference>